<keyword evidence="6" id="KW-0472">Membrane</keyword>
<comment type="subcellular location">
    <subcellularLocation>
        <location evidence="1">Cell outer membrane</location>
    </subcellularLocation>
</comment>
<keyword evidence="4" id="KW-1134">Transmembrane beta strand</keyword>
<dbReference type="RefSeq" id="WP_379046725.1">
    <property type="nucleotide sequence ID" value="NZ_JBHSKW010000062.1"/>
</dbReference>
<sequence>MKSIKMILFLLIGISATEIAKAQEVITLKDALTYAMKNNETVRKARLNMEDGKYQTQEIRAQALPQINATGSLTDNLIIQKSPLPGEIIGRPGETILVAFGQKWNSAIQVQASQAIFNQSIFTGLKAAKSGEDFYRLSAELSEEDVLQQVATAYYQVLVTREQISVIDSNLKSLQTTQNIIGTQYDNGLAKKIDVDRVKVSLTNTKTKRVELLNAVTQQENILKFYMGMPISSDITIPKIELTKISNDAIAVEDSLNTELLTQFKVINKQKELLTFQKKANQAEYFPKLSFNTNYAYTGISQRFDLYKNNSTAQWFDASSIGLTLNIPIFDGFGRRSRVNQADVAIRKINEDIRNAKQSLNLAYSNAKIQIKNSVNTISSQKENQRLAQEIYVSTENNYRNGLASLTDLLDSENSLTEAQNSYTQALLNYKLAEIQLIKSNGNIKSLLN</sequence>
<evidence type="ECO:0000256" key="3">
    <source>
        <dbReference type="ARBA" id="ARBA00022448"/>
    </source>
</evidence>
<evidence type="ECO:0000256" key="7">
    <source>
        <dbReference type="ARBA" id="ARBA00023237"/>
    </source>
</evidence>
<accession>A0ABW5TQA0</accession>
<evidence type="ECO:0000256" key="6">
    <source>
        <dbReference type="ARBA" id="ARBA00023136"/>
    </source>
</evidence>
<feature type="chain" id="PRO_5047502808" evidence="8">
    <location>
        <begin position="23"/>
        <end position="449"/>
    </location>
</feature>
<dbReference type="Proteomes" id="UP001597546">
    <property type="component" value="Unassembled WGS sequence"/>
</dbReference>
<dbReference type="Pfam" id="PF02321">
    <property type="entry name" value="OEP"/>
    <property type="match status" value="2"/>
</dbReference>
<comment type="caution">
    <text evidence="9">The sequence shown here is derived from an EMBL/GenBank/DDBJ whole genome shotgun (WGS) entry which is preliminary data.</text>
</comment>
<keyword evidence="3" id="KW-0813">Transport</keyword>
<evidence type="ECO:0000256" key="2">
    <source>
        <dbReference type="ARBA" id="ARBA00007613"/>
    </source>
</evidence>
<dbReference type="SUPFAM" id="SSF56954">
    <property type="entry name" value="Outer membrane efflux proteins (OEP)"/>
    <property type="match status" value="1"/>
</dbReference>
<evidence type="ECO:0000256" key="1">
    <source>
        <dbReference type="ARBA" id="ARBA00004442"/>
    </source>
</evidence>
<keyword evidence="5" id="KW-0812">Transmembrane</keyword>
<dbReference type="PANTHER" id="PTHR30026">
    <property type="entry name" value="OUTER MEMBRANE PROTEIN TOLC"/>
    <property type="match status" value="1"/>
</dbReference>
<organism evidence="9 10">
    <name type="scientific">Pedobacter alpinus</name>
    <dbReference type="NCBI Taxonomy" id="1590643"/>
    <lineage>
        <taxon>Bacteria</taxon>
        <taxon>Pseudomonadati</taxon>
        <taxon>Bacteroidota</taxon>
        <taxon>Sphingobacteriia</taxon>
        <taxon>Sphingobacteriales</taxon>
        <taxon>Sphingobacteriaceae</taxon>
        <taxon>Pedobacter</taxon>
    </lineage>
</organism>
<evidence type="ECO:0000256" key="4">
    <source>
        <dbReference type="ARBA" id="ARBA00022452"/>
    </source>
</evidence>
<reference evidence="10" key="1">
    <citation type="journal article" date="2019" name="Int. J. Syst. Evol. Microbiol.">
        <title>The Global Catalogue of Microorganisms (GCM) 10K type strain sequencing project: providing services to taxonomists for standard genome sequencing and annotation.</title>
        <authorList>
            <consortium name="The Broad Institute Genomics Platform"/>
            <consortium name="The Broad Institute Genome Sequencing Center for Infectious Disease"/>
            <person name="Wu L."/>
            <person name="Ma J."/>
        </authorList>
    </citation>
    <scope>NUCLEOTIDE SEQUENCE [LARGE SCALE GENOMIC DNA]</scope>
    <source>
        <strain evidence="10">KCTC 42456</strain>
    </source>
</reference>
<evidence type="ECO:0000256" key="5">
    <source>
        <dbReference type="ARBA" id="ARBA00022692"/>
    </source>
</evidence>
<dbReference type="EMBL" id="JBHULV010000016">
    <property type="protein sequence ID" value="MFD2731173.1"/>
    <property type="molecule type" value="Genomic_DNA"/>
</dbReference>
<dbReference type="PANTHER" id="PTHR30026:SF20">
    <property type="entry name" value="OUTER MEMBRANE PROTEIN TOLC"/>
    <property type="match status" value="1"/>
</dbReference>
<comment type="similarity">
    <text evidence="2">Belongs to the outer membrane factor (OMF) (TC 1.B.17) family.</text>
</comment>
<proteinExistence type="inferred from homology"/>
<name>A0ABW5TQA0_9SPHI</name>
<dbReference type="InterPro" id="IPR051906">
    <property type="entry name" value="TolC-like"/>
</dbReference>
<dbReference type="Gene3D" id="1.20.1600.10">
    <property type="entry name" value="Outer membrane efflux proteins (OEP)"/>
    <property type="match status" value="1"/>
</dbReference>
<evidence type="ECO:0000256" key="8">
    <source>
        <dbReference type="SAM" id="SignalP"/>
    </source>
</evidence>
<dbReference type="InterPro" id="IPR003423">
    <property type="entry name" value="OMP_efflux"/>
</dbReference>
<evidence type="ECO:0000313" key="10">
    <source>
        <dbReference type="Proteomes" id="UP001597546"/>
    </source>
</evidence>
<keyword evidence="8" id="KW-0732">Signal</keyword>
<keyword evidence="7" id="KW-0998">Cell outer membrane</keyword>
<protein>
    <submittedName>
        <fullName evidence="9">TolC family protein</fullName>
    </submittedName>
</protein>
<evidence type="ECO:0000313" key="9">
    <source>
        <dbReference type="EMBL" id="MFD2731173.1"/>
    </source>
</evidence>
<feature type="signal peptide" evidence="8">
    <location>
        <begin position="1"/>
        <end position="22"/>
    </location>
</feature>
<gene>
    <name evidence="9" type="ORF">ACFSSE_05595</name>
</gene>
<keyword evidence="10" id="KW-1185">Reference proteome</keyword>